<dbReference type="RefSeq" id="WP_220682421.1">
    <property type="nucleotide sequence ID" value="NZ_CP037968.1"/>
</dbReference>
<feature type="domain" description="DUF447" evidence="2">
    <location>
        <begin position="130"/>
        <end position="181"/>
    </location>
</feature>
<dbReference type="Proteomes" id="UP000826709">
    <property type="component" value="Chromosome"/>
</dbReference>
<evidence type="ECO:0000259" key="2">
    <source>
        <dbReference type="Pfam" id="PF20766"/>
    </source>
</evidence>
<dbReference type="EMBL" id="CP037968">
    <property type="protein sequence ID" value="QYZ78658.1"/>
    <property type="molecule type" value="Genomic_DNA"/>
</dbReference>
<dbReference type="Gene3D" id="2.30.110.10">
    <property type="entry name" value="Electron Transport, Fmn-binding Protein, Chain A"/>
    <property type="match status" value="1"/>
</dbReference>
<dbReference type="KEGG" id="mfk:E2N92_04075"/>
<reference evidence="3" key="2">
    <citation type="submission" date="2019-03" db="EMBL/GenBank/DDBJ databases">
        <authorList>
            <person name="Chen S.-C."/>
            <person name="Wu S.-Y."/>
            <person name="Lai M.-C."/>
        </authorList>
    </citation>
    <scope>NUCLEOTIDE SEQUENCE</scope>
    <source>
        <strain evidence="3">ML15</strain>
    </source>
</reference>
<keyword evidence="4" id="KW-1185">Reference proteome</keyword>
<dbReference type="InterPro" id="IPR007386">
    <property type="entry name" value="DUF447_N"/>
</dbReference>
<dbReference type="InterPro" id="IPR012349">
    <property type="entry name" value="Split_barrel_FMN-bd"/>
</dbReference>
<dbReference type="SUPFAM" id="SSF50475">
    <property type="entry name" value="FMN-binding split barrel"/>
    <property type="match status" value="1"/>
</dbReference>
<dbReference type="Pfam" id="PF04289">
    <property type="entry name" value="DUF447_N"/>
    <property type="match status" value="1"/>
</dbReference>
<feature type="domain" description="DUF447" evidence="1">
    <location>
        <begin position="9"/>
        <end position="117"/>
    </location>
</feature>
<sequence>MGFLREGINEVVATTRGNAAPMGIICRNGALSMVLFRGSHTEANIRRDGWVVANLTADPVVWVRTAFEDLPPEDLVAEEVGGRRVERLRACEAWAAFAAEVKHETAEKTLVALTPLAEPVVLKEGVCPVNRGFAGIIEATVHATRYVQNRDPHLRALIDHHLALVQRCGGPREWEAARVLKGFLGDEKK</sequence>
<dbReference type="Pfam" id="PF20766">
    <property type="entry name" value="DUF447_C"/>
    <property type="match status" value="1"/>
</dbReference>
<dbReference type="AlphaFoldDB" id="A0A8G1EFC4"/>
<evidence type="ECO:0000313" key="4">
    <source>
        <dbReference type="Proteomes" id="UP000826709"/>
    </source>
</evidence>
<evidence type="ECO:0000259" key="1">
    <source>
        <dbReference type="Pfam" id="PF04289"/>
    </source>
</evidence>
<dbReference type="Gene3D" id="1.20.58.290">
    <property type="entry name" value="Hypothetical membrane protein ta0354_69_121"/>
    <property type="match status" value="1"/>
</dbReference>
<dbReference type="OrthoDB" id="146030at2157"/>
<reference evidence="3" key="1">
    <citation type="journal article" date="2005" name="Int. J. Syst. Evol. Microbiol.">
        <title>Methanofollis formosanus sp. nov., isolated from a fish pond.</title>
        <authorList>
            <person name="Wu S.Y."/>
            <person name="Chen S.C."/>
            <person name="Lai M.C."/>
        </authorList>
    </citation>
    <scope>NUCLEOTIDE SEQUENCE</scope>
    <source>
        <strain evidence="3">ML15</strain>
    </source>
</reference>
<gene>
    <name evidence="3" type="ORF">E2N92_04075</name>
</gene>
<accession>A0A8G1EFC4</accession>
<protein>
    <submittedName>
        <fullName evidence="3">DUF447 family protein</fullName>
    </submittedName>
</protein>
<organism evidence="3 4">
    <name type="scientific">Methanofollis formosanus</name>
    <dbReference type="NCBI Taxonomy" id="299308"/>
    <lineage>
        <taxon>Archaea</taxon>
        <taxon>Methanobacteriati</taxon>
        <taxon>Methanobacteriota</taxon>
        <taxon>Stenosarchaea group</taxon>
        <taxon>Methanomicrobia</taxon>
        <taxon>Methanomicrobiales</taxon>
        <taxon>Methanomicrobiaceae</taxon>
        <taxon>Methanofollis</taxon>
    </lineage>
</organism>
<name>A0A8G1EFC4_9EURY</name>
<evidence type="ECO:0000313" key="3">
    <source>
        <dbReference type="EMBL" id="QYZ78658.1"/>
    </source>
</evidence>
<dbReference type="InterPro" id="IPR049288">
    <property type="entry name" value="DUF447_C"/>
</dbReference>
<proteinExistence type="predicted"/>